<dbReference type="InterPro" id="IPR000195">
    <property type="entry name" value="Rab-GAP-TBC_dom"/>
</dbReference>
<dbReference type="RefSeq" id="XP_013757806.1">
    <property type="nucleotide sequence ID" value="XM_013902352.1"/>
</dbReference>
<feature type="domain" description="Rab-GAP TBC" evidence="1">
    <location>
        <begin position="174"/>
        <end position="385"/>
    </location>
</feature>
<dbReference type="eggNOG" id="ENOG502QSFR">
    <property type="taxonomic scope" value="Eukaryota"/>
</dbReference>
<dbReference type="SUPFAM" id="SSF47923">
    <property type="entry name" value="Ypt/Rab-GAP domain of gyp1p"/>
    <property type="match status" value="1"/>
</dbReference>
<dbReference type="InterPro" id="IPR042507">
    <property type="entry name" value="TBC1D19"/>
</dbReference>
<evidence type="ECO:0000313" key="3">
    <source>
        <dbReference type="Proteomes" id="UP000054408"/>
    </source>
</evidence>
<dbReference type="AlphaFoldDB" id="A0A0L0DB93"/>
<dbReference type="GeneID" id="25564808"/>
<sequence>MHAMALAADGSKPLEAVARAREAWRTEVVRGLREMRAKLGLPWARLRSAAELAEDDDDRAVAEDERLVALLDKGLVQPLAINALFRALIRITNPNATAAFTRFFPLGLISLALAVPSRSELRCSWDALSLGNKCCDDSLAPDGPTEWEDAHYEAGKALLATGDVDALRDWARHGIPSSLRFDAWLALLLVAPSHDNALHFDALLGEVEAWDFAIDAPLRADINATANDEHYFVFLDLIRDVALAFVRDRTLPSLLALPGISLVDPSSGAAYPPCGVVPPEGLAHMIAPLAYLSSAPDGVYSVFRALYTRHLVRLSALASGSESLLTLAAAFETWLAELDPVLAAHCTAIGAPPLRAAFPWLVRGFSSFLPPGQLLALWDRIVAYDSLYVVPALAVGIFTLRASSLLECASPQDVAGVLSNLSACFSATTRLDH</sequence>
<dbReference type="PROSITE" id="PS50086">
    <property type="entry name" value="TBC_RABGAP"/>
    <property type="match status" value="1"/>
</dbReference>
<dbReference type="Gene3D" id="1.10.472.80">
    <property type="entry name" value="Ypt/Rab-GAP domain of gyp1p, domain 3"/>
    <property type="match status" value="1"/>
</dbReference>
<accession>A0A0L0DB93</accession>
<proteinExistence type="predicted"/>
<dbReference type="PANTHER" id="PTHR16110">
    <property type="entry name" value="TBC1 DOMAIN FAMILY MEMBER 19"/>
    <property type="match status" value="1"/>
</dbReference>
<evidence type="ECO:0000259" key="1">
    <source>
        <dbReference type="PROSITE" id="PS50086"/>
    </source>
</evidence>
<dbReference type="OMA" id="VFKWIMR"/>
<dbReference type="InterPro" id="IPR035969">
    <property type="entry name" value="Rab-GAP_TBC_sf"/>
</dbReference>
<dbReference type="Pfam" id="PF00566">
    <property type="entry name" value="RabGAP-TBC"/>
    <property type="match status" value="1"/>
</dbReference>
<keyword evidence="3" id="KW-1185">Reference proteome</keyword>
<name>A0A0L0DB93_THETB</name>
<dbReference type="Proteomes" id="UP000054408">
    <property type="component" value="Unassembled WGS sequence"/>
</dbReference>
<organism evidence="2 3">
    <name type="scientific">Thecamonas trahens ATCC 50062</name>
    <dbReference type="NCBI Taxonomy" id="461836"/>
    <lineage>
        <taxon>Eukaryota</taxon>
        <taxon>Apusozoa</taxon>
        <taxon>Apusomonadida</taxon>
        <taxon>Apusomonadidae</taxon>
        <taxon>Thecamonas</taxon>
    </lineage>
</organism>
<dbReference type="PANTHER" id="PTHR16110:SF1">
    <property type="entry name" value="TBC1 DOMAIN FAMILY MEMBER 19"/>
    <property type="match status" value="1"/>
</dbReference>
<reference evidence="2 3" key="1">
    <citation type="submission" date="2010-05" db="EMBL/GenBank/DDBJ databases">
        <title>The Genome Sequence of Thecamonas trahens ATCC 50062.</title>
        <authorList>
            <consortium name="The Broad Institute Genome Sequencing Platform"/>
            <person name="Russ C."/>
            <person name="Cuomo C."/>
            <person name="Shea T."/>
            <person name="Young S.K."/>
            <person name="Zeng Q."/>
            <person name="Koehrsen M."/>
            <person name="Haas B."/>
            <person name="Borodovsky M."/>
            <person name="Guigo R."/>
            <person name="Alvarado L."/>
            <person name="Berlin A."/>
            <person name="Bochicchio J."/>
            <person name="Borenstein D."/>
            <person name="Chapman S."/>
            <person name="Chen Z."/>
            <person name="Freedman E."/>
            <person name="Gellesch M."/>
            <person name="Goldberg J."/>
            <person name="Griggs A."/>
            <person name="Gujja S."/>
            <person name="Heilman E."/>
            <person name="Heiman D."/>
            <person name="Hepburn T."/>
            <person name="Howarth C."/>
            <person name="Jen D."/>
            <person name="Larson L."/>
            <person name="Mehta T."/>
            <person name="Park D."/>
            <person name="Pearson M."/>
            <person name="Roberts A."/>
            <person name="Saif S."/>
            <person name="Shenoy N."/>
            <person name="Sisk P."/>
            <person name="Stolte C."/>
            <person name="Sykes S."/>
            <person name="Thomson T."/>
            <person name="Walk T."/>
            <person name="White J."/>
            <person name="Yandava C."/>
            <person name="Burger G."/>
            <person name="Gray M.W."/>
            <person name="Holland P.W.H."/>
            <person name="King N."/>
            <person name="Lang F.B.F."/>
            <person name="Roger A.J."/>
            <person name="Ruiz-Trillo I."/>
            <person name="Lander E."/>
            <person name="Nusbaum C."/>
        </authorList>
    </citation>
    <scope>NUCLEOTIDE SEQUENCE [LARGE SCALE GENOMIC DNA]</scope>
    <source>
        <strain evidence="2 3">ATCC 50062</strain>
    </source>
</reference>
<gene>
    <name evidence="2" type="ORF">AMSG_05380</name>
</gene>
<protein>
    <submittedName>
        <fullName evidence="2">TBC1 domain family</fullName>
    </submittedName>
</protein>
<evidence type="ECO:0000313" key="2">
    <source>
        <dbReference type="EMBL" id="KNC49381.1"/>
    </source>
</evidence>
<dbReference type="OrthoDB" id="10249775at2759"/>
<dbReference type="EMBL" id="GL349455">
    <property type="protein sequence ID" value="KNC49381.1"/>
    <property type="molecule type" value="Genomic_DNA"/>
</dbReference>